<gene>
    <name evidence="1" type="ORF">SAMEA2658751_00668</name>
</gene>
<name>A0A4J2F7K3_STREE</name>
<evidence type="ECO:0000313" key="1">
    <source>
        <dbReference type="EMBL" id="VNQ74103.1"/>
    </source>
</evidence>
<organism evidence="1">
    <name type="scientific">Streptococcus pneumoniae</name>
    <dbReference type="NCBI Taxonomy" id="1313"/>
    <lineage>
        <taxon>Bacteria</taxon>
        <taxon>Bacillati</taxon>
        <taxon>Bacillota</taxon>
        <taxon>Bacilli</taxon>
        <taxon>Lactobacillales</taxon>
        <taxon>Streptococcaceae</taxon>
        <taxon>Streptococcus</taxon>
    </lineage>
</organism>
<accession>A0A4J2F7K3</accession>
<proteinExistence type="predicted"/>
<dbReference type="AlphaFoldDB" id="A0A4J2F7K3"/>
<reference evidence="1" key="1">
    <citation type="submission" date="2019-04" db="EMBL/GenBank/DDBJ databases">
        <authorList>
            <consortium name="Pathogen Informatics"/>
        </authorList>
    </citation>
    <scope>NUCLEOTIDE SEQUENCE</scope>
    <source>
        <strain evidence="1">GPSC79</strain>
    </source>
</reference>
<dbReference type="EMBL" id="CAATIP010000005">
    <property type="protein sequence ID" value="VNQ74103.1"/>
    <property type="molecule type" value="Genomic_DNA"/>
</dbReference>
<sequence>MIRYLDQYEDVILCENKRYYLNFPTLESLDSLELDQEIFVREASPVYQALLEQSFETELRNQINAAILVEKTDFARIKMTLSNYFYKVKQQELYDILGDVNPEYALKYMTAFLLKFLKKDQLMQKCRDIFVDSLVVLGYIVQNEDRKYELAIDFDKERLTFYLA</sequence>
<protein>
    <submittedName>
        <fullName evidence="1">Domain of uncharacterized function (DUF1803)</fullName>
    </submittedName>
</protein>